<dbReference type="PANTHER" id="PTHR43092">
    <property type="entry name" value="L-CYSTEINE DESULFHYDRASE"/>
    <property type="match status" value="1"/>
</dbReference>
<dbReference type="STRING" id="133381.A0A2T9Y204"/>
<dbReference type="Proteomes" id="UP000245609">
    <property type="component" value="Unassembled WGS sequence"/>
</dbReference>
<keyword evidence="4" id="KW-1185">Reference proteome</keyword>
<dbReference type="InterPro" id="IPR000192">
    <property type="entry name" value="Aminotrans_V_dom"/>
</dbReference>
<dbReference type="Pfam" id="PF00266">
    <property type="entry name" value="Aminotran_5"/>
    <property type="match status" value="1"/>
</dbReference>
<dbReference type="EMBL" id="MBFS01003502">
    <property type="protein sequence ID" value="PVU86337.1"/>
    <property type="molecule type" value="Genomic_DNA"/>
</dbReference>
<evidence type="ECO:0000256" key="1">
    <source>
        <dbReference type="ARBA" id="ARBA00022898"/>
    </source>
</evidence>
<dbReference type="InterPro" id="IPR015424">
    <property type="entry name" value="PyrdxlP-dep_Trfase"/>
</dbReference>
<evidence type="ECO:0000259" key="2">
    <source>
        <dbReference type="Pfam" id="PF00266"/>
    </source>
</evidence>
<proteinExistence type="predicted"/>
<sequence length="430" mass="48014">MKTLCPTDPAFHDKDLSVFEKPVLGSLPPFGKQMRSAFALNPDCLFMNGASVGSLPKYVVESFEYYSRCSEYNPDKFLDYDMRPLFYATLERINPYVGCKDFSQLTFCPNGSNALNTVLRSLDFDKGDAIVRFSTTYGGCYNAISYVCDRTGATPVDIPINLPCSNQEILDGAKAAIERIACNPDLKLKFAVVDMISSIPGMVLPYKKLVEMLKEVGALVFLDGAHALGQIDINIDESDCDFFTTNTHKWFYSKRGSGLLYVAKKYHNIIQPLTISWAYKPSQGWNEAFFWQGTNDYSAYLSINAAIDFVEQAGGIQKIQSYGHNLAIEAGALLSELYGFEPISDALNEEQVGSMVNVKLPLQAGNPRHDKVGEILSQVLVTKKRSSGYAFRHNGAWWIRLCAMIYLEKEDFDEFGKLLTNTIDELLAES</sequence>
<feature type="domain" description="Aminotransferase class V" evidence="2">
    <location>
        <begin position="86"/>
        <end position="360"/>
    </location>
</feature>
<evidence type="ECO:0000313" key="4">
    <source>
        <dbReference type="Proteomes" id="UP000245609"/>
    </source>
</evidence>
<organism evidence="3 4">
    <name type="scientific">Smittium megazygosporum</name>
    <dbReference type="NCBI Taxonomy" id="133381"/>
    <lineage>
        <taxon>Eukaryota</taxon>
        <taxon>Fungi</taxon>
        <taxon>Fungi incertae sedis</taxon>
        <taxon>Zoopagomycota</taxon>
        <taxon>Kickxellomycotina</taxon>
        <taxon>Harpellomycetes</taxon>
        <taxon>Harpellales</taxon>
        <taxon>Legeriomycetaceae</taxon>
        <taxon>Smittium</taxon>
    </lineage>
</organism>
<dbReference type="AlphaFoldDB" id="A0A2T9Y204"/>
<dbReference type="InterPro" id="IPR015422">
    <property type="entry name" value="PyrdxlP-dep_Trfase_small"/>
</dbReference>
<comment type="caution">
    <text evidence="3">The sequence shown here is derived from an EMBL/GenBank/DDBJ whole genome shotgun (WGS) entry which is preliminary data.</text>
</comment>
<dbReference type="SUPFAM" id="SSF53383">
    <property type="entry name" value="PLP-dependent transferases"/>
    <property type="match status" value="1"/>
</dbReference>
<evidence type="ECO:0000313" key="3">
    <source>
        <dbReference type="EMBL" id="PVU86337.1"/>
    </source>
</evidence>
<dbReference type="OrthoDB" id="5978656at2759"/>
<dbReference type="Gene3D" id="3.40.640.10">
    <property type="entry name" value="Type I PLP-dependent aspartate aminotransferase-like (Major domain)"/>
    <property type="match status" value="1"/>
</dbReference>
<dbReference type="InterPro" id="IPR015421">
    <property type="entry name" value="PyrdxlP-dep_Trfase_major"/>
</dbReference>
<dbReference type="PANTHER" id="PTHR43092:SF2">
    <property type="entry name" value="HERCYNYLCYSTEINE SULFOXIDE LYASE"/>
    <property type="match status" value="1"/>
</dbReference>
<reference evidence="3 4" key="1">
    <citation type="journal article" date="2018" name="MBio">
        <title>Comparative Genomics Reveals the Core Gene Toolbox for the Fungus-Insect Symbiosis.</title>
        <authorList>
            <person name="Wang Y."/>
            <person name="Stata M."/>
            <person name="Wang W."/>
            <person name="Stajich J.E."/>
            <person name="White M.M."/>
            <person name="Moncalvo J.M."/>
        </authorList>
    </citation>
    <scope>NUCLEOTIDE SEQUENCE [LARGE SCALE GENOMIC DNA]</scope>
    <source>
        <strain evidence="3 4">SC-DP-2</strain>
    </source>
</reference>
<accession>A0A2T9Y204</accession>
<keyword evidence="1" id="KW-0663">Pyridoxal phosphate</keyword>
<protein>
    <recommendedName>
        <fullName evidence="2">Aminotransferase class V domain-containing protein</fullName>
    </recommendedName>
</protein>
<dbReference type="Gene3D" id="3.90.1150.10">
    <property type="entry name" value="Aspartate Aminotransferase, domain 1"/>
    <property type="match status" value="1"/>
</dbReference>
<name>A0A2T9Y204_9FUNG</name>
<gene>
    <name evidence="3" type="ORF">BB560_006751</name>
</gene>